<keyword evidence="2" id="KW-1185">Reference proteome</keyword>
<proteinExistence type="predicted"/>
<dbReference type="EMBL" id="BMAO01028356">
    <property type="protein sequence ID" value="GFR23940.1"/>
    <property type="molecule type" value="Genomic_DNA"/>
</dbReference>
<evidence type="ECO:0000313" key="1">
    <source>
        <dbReference type="EMBL" id="GFR23940.1"/>
    </source>
</evidence>
<sequence>MMETHTQGANEAKNIEVTLTFEKRCYMYQDENNLQLNFHLLQKCLPKRRSIDSWDLRSIHTYQPETCFISQRDIIPHA</sequence>
<evidence type="ECO:0000313" key="2">
    <source>
        <dbReference type="Proteomes" id="UP000887116"/>
    </source>
</evidence>
<gene>
    <name evidence="1" type="ORF">TNCT_151231</name>
</gene>
<accession>A0A8X6J7R2</accession>
<reference evidence="1" key="1">
    <citation type="submission" date="2020-07" db="EMBL/GenBank/DDBJ databases">
        <title>Multicomponent nature underlies the extraordinary mechanical properties of spider dragline silk.</title>
        <authorList>
            <person name="Kono N."/>
            <person name="Nakamura H."/>
            <person name="Mori M."/>
            <person name="Yoshida Y."/>
            <person name="Ohtoshi R."/>
            <person name="Malay A.D."/>
            <person name="Moran D.A.P."/>
            <person name="Tomita M."/>
            <person name="Numata K."/>
            <person name="Arakawa K."/>
        </authorList>
    </citation>
    <scope>NUCLEOTIDE SEQUENCE</scope>
</reference>
<name>A0A8X6J7R2_TRICU</name>
<organism evidence="1 2">
    <name type="scientific">Trichonephila clavata</name>
    <name type="common">Joro spider</name>
    <name type="synonym">Nephila clavata</name>
    <dbReference type="NCBI Taxonomy" id="2740835"/>
    <lineage>
        <taxon>Eukaryota</taxon>
        <taxon>Metazoa</taxon>
        <taxon>Ecdysozoa</taxon>
        <taxon>Arthropoda</taxon>
        <taxon>Chelicerata</taxon>
        <taxon>Arachnida</taxon>
        <taxon>Araneae</taxon>
        <taxon>Araneomorphae</taxon>
        <taxon>Entelegynae</taxon>
        <taxon>Araneoidea</taxon>
        <taxon>Nephilidae</taxon>
        <taxon>Trichonephila</taxon>
    </lineage>
</organism>
<dbReference type="Proteomes" id="UP000887116">
    <property type="component" value="Unassembled WGS sequence"/>
</dbReference>
<dbReference type="AlphaFoldDB" id="A0A8X6J7R2"/>
<protein>
    <submittedName>
        <fullName evidence="1">Uncharacterized protein</fullName>
    </submittedName>
</protein>
<comment type="caution">
    <text evidence="1">The sequence shown here is derived from an EMBL/GenBank/DDBJ whole genome shotgun (WGS) entry which is preliminary data.</text>
</comment>